<proteinExistence type="predicted"/>
<feature type="region of interest" description="Disordered" evidence="1">
    <location>
        <begin position="1"/>
        <end position="159"/>
    </location>
</feature>
<evidence type="ECO:0000313" key="3">
    <source>
        <dbReference type="Proteomes" id="UP000238274"/>
    </source>
</evidence>
<keyword evidence="3" id="KW-1185">Reference proteome</keyword>
<dbReference type="VEuPathDB" id="FungiDB:PSTT_01203"/>
<sequence>TSNPAILPKATTQPSSNMADTEDTNDQVPSTPPNINNGPDPPQSTRQSTRLRTPMSRPGFIQTQTNSRRALVPNVPKPRQPIPSVEDENLEQTRESPPASVITQVAHRTGRAVVVDLAQDSDEDNQAAVRGKRPEKNKDKDGFDHSRLYFWPPGQGPKQ</sequence>
<accession>A0A2S4WHU4</accession>
<protein>
    <submittedName>
        <fullName evidence="2">Uncharacterized protein</fullName>
    </submittedName>
</protein>
<reference evidence="3" key="3">
    <citation type="journal article" date="2018" name="Mol. Plant Microbe Interact.">
        <title>Genome sequence resources for the wheat stripe rust pathogen (Puccinia striiformis f. sp. tritici) and the barley stripe rust pathogen (Puccinia striiformis f. sp. hordei).</title>
        <authorList>
            <person name="Xia C."/>
            <person name="Wang M."/>
            <person name="Yin C."/>
            <person name="Cornejo O.E."/>
            <person name="Hulbert S.H."/>
            <person name="Chen X."/>
        </authorList>
    </citation>
    <scope>NUCLEOTIDE SEQUENCE [LARGE SCALE GENOMIC DNA]</scope>
    <source>
        <strain evidence="3">93TX-2</strain>
    </source>
</reference>
<feature type="compositionally biased region" description="Polar residues" evidence="1">
    <location>
        <begin position="26"/>
        <end position="51"/>
    </location>
</feature>
<comment type="caution">
    <text evidence="2">The sequence shown here is derived from an EMBL/GenBank/DDBJ whole genome shotgun (WGS) entry which is preliminary data.</text>
</comment>
<dbReference type="AlphaFoldDB" id="A0A2S4WHU4"/>
<reference evidence="2 3" key="1">
    <citation type="submission" date="2017-12" db="EMBL/GenBank/DDBJ databases">
        <title>Gene loss provides genomic basis for host adaptation in cereal stripe rust fungi.</title>
        <authorList>
            <person name="Xia C."/>
        </authorList>
    </citation>
    <scope>NUCLEOTIDE SEQUENCE [LARGE SCALE GENOMIC DNA]</scope>
    <source>
        <strain evidence="2 3">93TX-2</strain>
    </source>
</reference>
<evidence type="ECO:0000313" key="2">
    <source>
        <dbReference type="EMBL" id="POW21332.1"/>
    </source>
</evidence>
<name>A0A2S4WHU4_9BASI</name>
<dbReference type="OrthoDB" id="2507575at2759"/>
<dbReference type="Proteomes" id="UP000238274">
    <property type="component" value="Unassembled WGS sequence"/>
</dbReference>
<gene>
    <name evidence="2" type="ORF">PSHT_02540</name>
</gene>
<evidence type="ECO:0000256" key="1">
    <source>
        <dbReference type="SAM" id="MobiDB-lite"/>
    </source>
</evidence>
<feature type="compositionally biased region" description="Polar residues" evidence="1">
    <location>
        <begin position="1"/>
        <end position="19"/>
    </location>
</feature>
<dbReference type="VEuPathDB" id="FungiDB:PSHT_02540"/>
<feature type="non-terminal residue" evidence="2">
    <location>
        <position position="159"/>
    </location>
</feature>
<dbReference type="EMBL" id="PKSM01000022">
    <property type="protein sequence ID" value="POW21332.1"/>
    <property type="molecule type" value="Genomic_DNA"/>
</dbReference>
<organism evidence="2 3">
    <name type="scientific">Puccinia striiformis</name>
    <dbReference type="NCBI Taxonomy" id="27350"/>
    <lineage>
        <taxon>Eukaryota</taxon>
        <taxon>Fungi</taxon>
        <taxon>Dikarya</taxon>
        <taxon>Basidiomycota</taxon>
        <taxon>Pucciniomycotina</taxon>
        <taxon>Pucciniomycetes</taxon>
        <taxon>Pucciniales</taxon>
        <taxon>Pucciniaceae</taxon>
        <taxon>Puccinia</taxon>
    </lineage>
</organism>
<feature type="non-terminal residue" evidence="2">
    <location>
        <position position="1"/>
    </location>
</feature>
<reference evidence="3" key="2">
    <citation type="journal article" date="2018" name="BMC Genomics">
        <title>Genomic insights into host adaptation between the wheat stripe rust pathogen (Puccinia striiformis f. sp. tritici) and the barley stripe rust pathogen (Puccinia striiformis f. sp. hordei).</title>
        <authorList>
            <person name="Xia C."/>
            <person name="Wang M."/>
            <person name="Yin C."/>
            <person name="Cornejo O.E."/>
            <person name="Hulbert S.H."/>
            <person name="Chen X."/>
        </authorList>
    </citation>
    <scope>NUCLEOTIDE SEQUENCE [LARGE SCALE GENOMIC DNA]</scope>
    <source>
        <strain evidence="3">93TX-2</strain>
    </source>
</reference>
<feature type="compositionally biased region" description="Basic and acidic residues" evidence="1">
    <location>
        <begin position="132"/>
        <end position="147"/>
    </location>
</feature>